<name>A0A8T2XHG0_POPDE</name>
<reference evidence="1" key="1">
    <citation type="journal article" date="2021" name="J. Hered.">
        <title>Genome Assembly of Salicaceae Populus deltoides (Eastern Cottonwood) I-69 Based on Nanopore Sequencing and Hi-C Technologies.</title>
        <authorList>
            <person name="Bai S."/>
            <person name="Wu H."/>
            <person name="Zhang J."/>
            <person name="Pan Z."/>
            <person name="Zhao W."/>
            <person name="Li Z."/>
            <person name="Tong C."/>
        </authorList>
    </citation>
    <scope>NUCLEOTIDE SEQUENCE</scope>
    <source>
        <tissue evidence="1">Leaf</tissue>
    </source>
</reference>
<sequence>MGPNLLASLVDPILDPSPISMWHGKTCLESFSIVGFTYTSPMFSMGRAGSVAVRLCKRLVYSGLADDEVDRDTMMKKNRIGLRFLPDFAGFAIRNRSRAERICNGGGREKILNIVGIDEGLVGVYMEKMRQRRERRG</sequence>
<gene>
    <name evidence="1" type="ORF">H0E87_023649</name>
</gene>
<organism evidence="1 2">
    <name type="scientific">Populus deltoides</name>
    <name type="common">Eastern poplar</name>
    <name type="synonym">Eastern cottonwood</name>
    <dbReference type="NCBI Taxonomy" id="3696"/>
    <lineage>
        <taxon>Eukaryota</taxon>
        <taxon>Viridiplantae</taxon>
        <taxon>Streptophyta</taxon>
        <taxon>Embryophyta</taxon>
        <taxon>Tracheophyta</taxon>
        <taxon>Spermatophyta</taxon>
        <taxon>Magnoliopsida</taxon>
        <taxon>eudicotyledons</taxon>
        <taxon>Gunneridae</taxon>
        <taxon>Pentapetalae</taxon>
        <taxon>rosids</taxon>
        <taxon>fabids</taxon>
        <taxon>Malpighiales</taxon>
        <taxon>Salicaceae</taxon>
        <taxon>Saliceae</taxon>
        <taxon>Populus</taxon>
    </lineage>
</organism>
<evidence type="ECO:0000313" key="2">
    <source>
        <dbReference type="Proteomes" id="UP000807159"/>
    </source>
</evidence>
<protein>
    <submittedName>
        <fullName evidence="1">Uncharacterized protein</fullName>
    </submittedName>
</protein>
<evidence type="ECO:0000313" key="1">
    <source>
        <dbReference type="EMBL" id="KAH8491601.1"/>
    </source>
</evidence>
<proteinExistence type="predicted"/>
<dbReference type="EMBL" id="JACEGQ020000013">
    <property type="protein sequence ID" value="KAH8491601.1"/>
    <property type="molecule type" value="Genomic_DNA"/>
</dbReference>
<comment type="caution">
    <text evidence="1">The sequence shown here is derived from an EMBL/GenBank/DDBJ whole genome shotgun (WGS) entry which is preliminary data.</text>
</comment>
<keyword evidence="2" id="KW-1185">Reference proteome</keyword>
<dbReference type="AlphaFoldDB" id="A0A8T2XHG0"/>
<accession>A0A8T2XHG0</accession>
<dbReference type="Proteomes" id="UP000807159">
    <property type="component" value="Chromosome 13"/>
</dbReference>